<evidence type="ECO:0000313" key="5">
    <source>
        <dbReference type="Proteomes" id="UP000241769"/>
    </source>
</evidence>
<dbReference type="InterPro" id="IPR011009">
    <property type="entry name" value="Kinase-like_dom_sf"/>
</dbReference>
<comment type="caution">
    <text evidence="4">The sequence shown here is derived from an EMBL/GenBank/DDBJ whole genome shotgun (WGS) entry which is preliminary data.</text>
</comment>
<dbReference type="Proteomes" id="UP000241769">
    <property type="component" value="Unassembled WGS sequence"/>
</dbReference>
<evidence type="ECO:0000256" key="2">
    <source>
        <dbReference type="ARBA" id="ARBA00022840"/>
    </source>
</evidence>
<evidence type="ECO:0000313" key="4">
    <source>
        <dbReference type="EMBL" id="PRP89772.1"/>
    </source>
</evidence>
<dbReference type="GO" id="GO:0005524">
    <property type="term" value="F:ATP binding"/>
    <property type="evidence" value="ECO:0007669"/>
    <property type="project" value="UniProtKB-KW"/>
</dbReference>
<protein>
    <recommendedName>
        <fullName evidence="3">Protein kinase domain-containing protein</fullName>
    </recommendedName>
</protein>
<dbReference type="EMBL" id="MDYQ01000001">
    <property type="protein sequence ID" value="PRP89772.1"/>
    <property type="molecule type" value="Genomic_DNA"/>
</dbReference>
<dbReference type="AlphaFoldDB" id="A0A2P6P0N6"/>
<feature type="domain" description="Protein kinase" evidence="3">
    <location>
        <begin position="100"/>
        <end position="357"/>
    </location>
</feature>
<dbReference type="PROSITE" id="PS50011">
    <property type="entry name" value="PROTEIN_KINASE_DOM"/>
    <property type="match status" value="1"/>
</dbReference>
<dbReference type="OrthoDB" id="30377at2759"/>
<dbReference type="SUPFAM" id="SSF56112">
    <property type="entry name" value="Protein kinase-like (PK-like)"/>
    <property type="match status" value="1"/>
</dbReference>
<keyword evidence="2" id="KW-0067">ATP-binding</keyword>
<accession>A0A2P6P0N6</accession>
<proteinExistence type="predicted"/>
<dbReference type="InterPro" id="IPR051681">
    <property type="entry name" value="Ser/Thr_Kinases-Pseudokinases"/>
</dbReference>
<reference evidence="4 5" key="1">
    <citation type="journal article" date="2018" name="Genome Biol. Evol.">
        <title>Multiple Roots of Fruiting Body Formation in Amoebozoa.</title>
        <authorList>
            <person name="Hillmann F."/>
            <person name="Forbes G."/>
            <person name="Novohradska S."/>
            <person name="Ferling I."/>
            <person name="Riege K."/>
            <person name="Groth M."/>
            <person name="Westermann M."/>
            <person name="Marz M."/>
            <person name="Spaller T."/>
            <person name="Winckler T."/>
            <person name="Schaap P."/>
            <person name="Glockner G."/>
        </authorList>
    </citation>
    <scope>NUCLEOTIDE SEQUENCE [LARGE SCALE GENOMIC DNA]</scope>
    <source>
        <strain evidence="4 5">Jena</strain>
    </source>
</reference>
<dbReference type="GO" id="GO:0004674">
    <property type="term" value="F:protein serine/threonine kinase activity"/>
    <property type="evidence" value="ECO:0007669"/>
    <property type="project" value="TreeGrafter"/>
</dbReference>
<organism evidence="4 5">
    <name type="scientific">Planoprotostelium fungivorum</name>
    <dbReference type="NCBI Taxonomy" id="1890364"/>
    <lineage>
        <taxon>Eukaryota</taxon>
        <taxon>Amoebozoa</taxon>
        <taxon>Evosea</taxon>
        <taxon>Variosea</taxon>
        <taxon>Cavosteliida</taxon>
        <taxon>Cavosteliaceae</taxon>
        <taxon>Planoprotostelium</taxon>
    </lineage>
</organism>
<dbReference type="InParanoid" id="A0A2P6P0N6"/>
<dbReference type="STRING" id="1890364.A0A2P6P0N6"/>
<keyword evidence="5" id="KW-1185">Reference proteome</keyword>
<keyword evidence="1" id="KW-0547">Nucleotide-binding</keyword>
<dbReference type="InterPro" id="IPR001245">
    <property type="entry name" value="Ser-Thr/Tyr_kinase_cat_dom"/>
</dbReference>
<dbReference type="Pfam" id="PF07714">
    <property type="entry name" value="PK_Tyr_Ser-Thr"/>
    <property type="match status" value="1"/>
</dbReference>
<gene>
    <name evidence="4" type="ORF">PROFUN_00114</name>
</gene>
<evidence type="ECO:0000259" key="3">
    <source>
        <dbReference type="PROSITE" id="PS50011"/>
    </source>
</evidence>
<dbReference type="PRINTS" id="PR00109">
    <property type="entry name" value="TYRKINASE"/>
</dbReference>
<sequence>MSSYSSCSIILARLSLKSSNPIDVVSNTQSLRDGNYIDGQNARTTLRRKAVGRQSLSRRKQPESQNNCLCLTSFREVCDGTLSDSGVDRDKDMVDAVVNYDDLKFLSPVSIHKKTMMANHRTEYGGNKVTLRAEWRSTPVVFRQTKGDPNVTSQQLQDFMNVVFFCGLTFIPQPLGIITEFCPVSLRNYLARHELKLEEKIKIIIGIAQGINHLHEEKIIHRNINSFNIMLSDDLQPKLSDFAMSRRVPSILDEMLSDSPFGLPQYSAPEAISRQVYHGKTDVFSFGVLMWEVWTKGVPWDSFSHTSVCDMVVTAKRRLNVPIDAPEILQLLMRGCWEHESENRPSFVEICRSVERISPSQNEQ</sequence>
<name>A0A2P6P0N6_9EUKA</name>
<dbReference type="PANTHER" id="PTHR44329">
    <property type="entry name" value="SERINE/THREONINE-PROTEIN KINASE TNNI3K-RELATED"/>
    <property type="match status" value="1"/>
</dbReference>
<dbReference type="InterPro" id="IPR000719">
    <property type="entry name" value="Prot_kinase_dom"/>
</dbReference>
<dbReference type="Gene3D" id="1.10.510.10">
    <property type="entry name" value="Transferase(Phosphotransferase) domain 1"/>
    <property type="match status" value="1"/>
</dbReference>
<evidence type="ECO:0000256" key="1">
    <source>
        <dbReference type="ARBA" id="ARBA00022741"/>
    </source>
</evidence>